<dbReference type="SMART" id="SM00382">
    <property type="entry name" value="AAA"/>
    <property type="match status" value="1"/>
</dbReference>
<evidence type="ECO:0000259" key="4">
    <source>
        <dbReference type="PROSITE" id="PS50893"/>
    </source>
</evidence>
<dbReference type="InterPro" id="IPR017871">
    <property type="entry name" value="ABC_transporter-like_CS"/>
</dbReference>
<dbReference type="SUPFAM" id="SSF52540">
    <property type="entry name" value="P-loop containing nucleoside triphosphate hydrolases"/>
    <property type="match status" value="1"/>
</dbReference>
<dbReference type="InterPro" id="IPR032823">
    <property type="entry name" value="BCA_ABC_TP_C"/>
</dbReference>
<dbReference type="GO" id="GO:0016887">
    <property type="term" value="F:ATP hydrolysis activity"/>
    <property type="evidence" value="ECO:0007669"/>
    <property type="project" value="InterPro"/>
</dbReference>
<dbReference type="PROSITE" id="PS50893">
    <property type="entry name" value="ABC_TRANSPORTER_2"/>
    <property type="match status" value="1"/>
</dbReference>
<proteinExistence type="predicted"/>
<dbReference type="Proteomes" id="UP000295680">
    <property type="component" value="Unassembled WGS sequence"/>
</dbReference>
<evidence type="ECO:0000313" key="6">
    <source>
        <dbReference type="Proteomes" id="UP000295680"/>
    </source>
</evidence>
<keyword evidence="2" id="KW-0547">Nucleotide-binding</keyword>
<dbReference type="PROSITE" id="PS00211">
    <property type="entry name" value="ABC_TRANSPORTER_1"/>
    <property type="match status" value="1"/>
</dbReference>
<dbReference type="CDD" id="cd03219">
    <property type="entry name" value="ABC_Mj1267_LivG_branched"/>
    <property type="match status" value="1"/>
</dbReference>
<dbReference type="PANTHER" id="PTHR45772:SF2">
    <property type="entry name" value="ABC TRANSPORTER ATP-BINDING PROTEIN"/>
    <property type="match status" value="1"/>
</dbReference>
<dbReference type="AlphaFoldDB" id="A0A4R2JD20"/>
<keyword evidence="6" id="KW-1185">Reference proteome</keyword>
<comment type="caution">
    <text evidence="5">The sequence shown here is derived from an EMBL/GenBank/DDBJ whole genome shotgun (WGS) entry which is preliminary data.</text>
</comment>
<dbReference type="Gene3D" id="3.40.50.300">
    <property type="entry name" value="P-loop containing nucleotide triphosphate hydrolases"/>
    <property type="match status" value="1"/>
</dbReference>
<dbReference type="GO" id="GO:0005524">
    <property type="term" value="F:ATP binding"/>
    <property type="evidence" value="ECO:0007669"/>
    <property type="project" value="UniProtKB-KW"/>
</dbReference>
<sequence>MAFRTEEGEDMTELLQTDGLTRGYGALTAVDGVDFTLGFGARHALIGPNGAGKTTLLNLIAGSIRPTSGRIRFNGTDITRATSARRCMLGIGRSFQQPAVVPGLSVLDNLVLAAWRHAHARATWGSRRLGRLTDQCRQRLGEFGLAPFADHPAGRLSHGQRRLLDIAAAMSGCPRLLLLDEPAAGLTDEDVAHLVALFGQLPAEVATLLVEHNLDVVTALASAVTVLHAGRVLRTGSPAQIQKDPEVRRAYFGSVEPVSQTC</sequence>
<gene>
    <name evidence="5" type="ORF">EV192_10929</name>
</gene>
<keyword evidence="3 5" id="KW-0067">ATP-binding</keyword>
<dbReference type="Pfam" id="PF00005">
    <property type="entry name" value="ABC_tran"/>
    <property type="match status" value="1"/>
</dbReference>
<dbReference type="InterPro" id="IPR003593">
    <property type="entry name" value="AAA+_ATPase"/>
</dbReference>
<dbReference type="InterPro" id="IPR051120">
    <property type="entry name" value="ABC_AA/LPS_Transport"/>
</dbReference>
<dbReference type="EMBL" id="SLWS01000009">
    <property type="protein sequence ID" value="TCO54049.1"/>
    <property type="molecule type" value="Genomic_DNA"/>
</dbReference>
<evidence type="ECO:0000313" key="5">
    <source>
        <dbReference type="EMBL" id="TCO54049.1"/>
    </source>
</evidence>
<dbReference type="InterPro" id="IPR027417">
    <property type="entry name" value="P-loop_NTPase"/>
</dbReference>
<name>A0A4R2JD20_9PSEU</name>
<evidence type="ECO:0000256" key="2">
    <source>
        <dbReference type="ARBA" id="ARBA00022741"/>
    </source>
</evidence>
<evidence type="ECO:0000256" key="1">
    <source>
        <dbReference type="ARBA" id="ARBA00022448"/>
    </source>
</evidence>
<protein>
    <submittedName>
        <fullName evidence="5">Branched-chain amino acid transport system ATP-binding protein</fullName>
    </submittedName>
</protein>
<reference evidence="5 6" key="1">
    <citation type="submission" date="2019-03" db="EMBL/GenBank/DDBJ databases">
        <title>Genomic Encyclopedia of Type Strains, Phase IV (KMG-IV): sequencing the most valuable type-strain genomes for metagenomic binning, comparative biology and taxonomic classification.</title>
        <authorList>
            <person name="Goeker M."/>
        </authorList>
    </citation>
    <scope>NUCLEOTIDE SEQUENCE [LARGE SCALE GENOMIC DNA]</scope>
    <source>
        <strain evidence="5 6">DSM 45934</strain>
    </source>
</reference>
<dbReference type="InterPro" id="IPR003439">
    <property type="entry name" value="ABC_transporter-like_ATP-bd"/>
</dbReference>
<feature type="domain" description="ABC transporter" evidence="4">
    <location>
        <begin position="15"/>
        <end position="254"/>
    </location>
</feature>
<accession>A0A4R2JD20</accession>
<dbReference type="GO" id="GO:0005886">
    <property type="term" value="C:plasma membrane"/>
    <property type="evidence" value="ECO:0007669"/>
    <property type="project" value="TreeGrafter"/>
</dbReference>
<keyword evidence="1" id="KW-0813">Transport</keyword>
<organism evidence="5 6">
    <name type="scientific">Actinocrispum wychmicini</name>
    <dbReference type="NCBI Taxonomy" id="1213861"/>
    <lineage>
        <taxon>Bacteria</taxon>
        <taxon>Bacillati</taxon>
        <taxon>Actinomycetota</taxon>
        <taxon>Actinomycetes</taxon>
        <taxon>Pseudonocardiales</taxon>
        <taxon>Pseudonocardiaceae</taxon>
        <taxon>Actinocrispum</taxon>
    </lineage>
</organism>
<dbReference type="PANTHER" id="PTHR45772">
    <property type="entry name" value="CONSERVED COMPONENT OF ABC TRANSPORTER FOR NATURAL AMINO ACIDS-RELATED"/>
    <property type="match status" value="1"/>
</dbReference>
<evidence type="ECO:0000256" key="3">
    <source>
        <dbReference type="ARBA" id="ARBA00022840"/>
    </source>
</evidence>
<dbReference type="Pfam" id="PF12399">
    <property type="entry name" value="BCA_ABC_TP_C"/>
    <property type="match status" value="1"/>
</dbReference>